<sequence length="920" mass="98091">MKQQLKKGIGISEKSTAKKRAAKKENVVNAFAENGQTKLDVSKGDIRITANGAVGGGLAENETELNEKGYWITGTTTLYNIVVERGVTAKITLDHVDITCATSDCINVSHADVIITLIGDNHLLCTQVEASNALTKDGMDGSLTLRCESSGQKNHRCDDSCGSLIAKGEGVHVGAIGSSIKNRKTSGESGFSDFTIQGGNIEALGGLHCPAIGSACWTEAYTGAYTKDIYITGGNVKAIGTEFGSGIGSGYGNKVEGIYISGGTVEAQGGANAPGIGASTGDGSVSKTTENVCITGGDTVVTAIGDSATGMPGIGSGSGKQYVSNVTAEPDDKYQGYIQDGVSLTDYTFMDGTPFQEKTDIRVEKFYTQVYFGPFRDANGINKGTKEQIGANHVISKTGGKGFTEEQIFILAKVTGKQSDGQNFSVDSLSLSDQEQLKKINEAKAAGKTGDFPLTFTTPNGTEVSVVISLRDDGTDAEKFDPNNPTVTVGANDFQKETGGSAFTEEQVKEYGQLKAKDENGNNIELDDFTVDKEQLDKINEAKTSGKAGEFELTYEAPDGTKVTITVGLTGEYDDLTENTENGEMIKGKNVISRTGGDAFTIDQIKELTQVKAADKDGNEIPKEQLELDDENQLKLINEAKKAGKTGDFPLTFQTPGKTKVTVTVFLRDSGADAGDYGPDSGFSFIGANHAVSKTGGNAFSTDDIRKLCKAAGKDKNGDNTPVIPDQKQLDVINAAKTSGKTGSFILSFSLKDGNKTEVTVTLTGTHQVSFDTKGGHNTPEIQHIDGGSCATKPKDPEKAGYIFEGWYYIEDSGTERKWDFNTPIHQDIVLTAKWKTAPKQNTETTETEQKNGKKANTVSKKVPDKNNNKWKYKEVSHSKNNSGRVANTGDNREGVWILGSIAGITGAGIWFWKRKKCNR</sequence>
<dbReference type="AlphaFoldDB" id="A0A4V1EFW8"/>
<gene>
    <name evidence="4" type="ORF">AR1Y2_0576</name>
</gene>
<dbReference type="InterPro" id="IPR013378">
    <property type="entry name" value="InlB-like_B-rpt"/>
</dbReference>
<protein>
    <submittedName>
        <fullName evidence="4">Fibronectin type III domain protein</fullName>
    </submittedName>
</protein>
<reference evidence="4 5" key="1">
    <citation type="submission" date="2019-05" db="EMBL/GenBank/DDBJ databases">
        <title>Complete genome sequencing of Anaerostipes rhamnosivorans.</title>
        <authorList>
            <person name="Bui T.P.N."/>
            <person name="de Vos W.M."/>
        </authorList>
    </citation>
    <scope>NUCLEOTIDE SEQUENCE [LARGE SCALE GENOMIC DNA]</scope>
    <source>
        <strain evidence="4 5">1y2</strain>
    </source>
</reference>
<dbReference type="InterPro" id="IPR042229">
    <property type="entry name" value="Listeria/Bacterioides_rpt_sf"/>
</dbReference>
<keyword evidence="3" id="KW-0812">Transmembrane</keyword>
<dbReference type="EMBL" id="CP040058">
    <property type="protein sequence ID" value="QCP34030.1"/>
    <property type="molecule type" value="Genomic_DNA"/>
</dbReference>
<accession>A0A4V1EFW8</accession>
<dbReference type="Pfam" id="PF09479">
    <property type="entry name" value="Flg_new"/>
    <property type="match status" value="1"/>
</dbReference>
<dbReference type="KEGG" id="arf:AR1Y2_0576"/>
<keyword evidence="3" id="KW-1133">Transmembrane helix</keyword>
<feature type="compositionally biased region" description="Basic and acidic residues" evidence="2">
    <location>
        <begin position="862"/>
        <end position="878"/>
    </location>
</feature>
<feature type="region of interest" description="Disordered" evidence="2">
    <location>
        <begin position="839"/>
        <end position="890"/>
    </location>
</feature>
<feature type="compositionally biased region" description="Polar residues" evidence="2">
    <location>
        <begin position="879"/>
        <end position="890"/>
    </location>
</feature>
<dbReference type="GO" id="GO:0030313">
    <property type="term" value="C:cell envelope"/>
    <property type="evidence" value="ECO:0007669"/>
    <property type="project" value="UniProtKB-SubCell"/>
</dbReference>
<comment type="subcellular location">
    <subcellularLocation>
        <location evidence="1">Cell envelope</location>
    </subcellularLocation>
</comment>
<proteinExistence type="predicted"/>
<dbReference type="Gene3D" id="2.60.40.4270">
    <property type="entry name" value="Listeria-Bacteroides repeat domain"/>
    <property type="match status" value="1"/>
</dbReference>
<dbReference type="Proteomes" id="UP000298653">
    <property type="component" value="Chromosome"/>
</dbReference>
<organism evidence="4 5">
    <name type="scientific">Anaerostipes rhamnosivorans</name>
    <dbReference type="NCBI Taxonomy" id="1229621"/>
    <lineage>
        <taxon>Bacteria</taxon>
        <taxon>Bacillati</taxon>
        <taxon>Bacillota</taxon>
        <taxon>Clostridia</taxon>
        <taxon>Lachnospirales</taxon>
        <taxon>Lachnospiraceae</taxon>
        <taxon>Anaerostipes</taxon>
    </lineage>
</organism>
<dbReference type="RefSeq" id="WP_243118834.1">
    <property type="nucleotide sequence ID" value="NZ_CP040058.1"/>
</dbReference>
<keyword evidence="5" id="KW-1185">Reference proteome</keyword>
<feature type="transmembrane region" description="Helical" evidence="3">
    <location>
        <begin position="895"/>
        <end position="913"/>
    </location>
</feature>
<keyword evidence="3" id="KW-0472">Membrane</keyword>
<evidence type="ECO:0000256" key="1">
    <source>
        <dbReference type="ARBA" id="ARBA00004196"/>
    </source>
</evidence>
<evidence type="ECO:0000256" key="3">
    <source>
        <dbReference type="SAM" id="Phobius"/>
    </source>
</evidence>
<evidence type="ECO:0000256" key="2">
    <source>
        <dbReference type="SAM" id="MobiDB-lite"/>
    </source>
</evidence>
<evidence type="ECO:0000313" key="5">
    <source>
        <dbReference type="Proteomes" id="UP000298653"/>
    </source>
</evidence>
<name>A0A4V1EFW8_9FIRM</name>
<dbReference type="NCBIfam" id="TIGR02543">
    <property type="entry name" value="List_Bact_rpt"/>
    <property type="match status" value="1"/>
</dbReference>
<evidence type="ECO:0000313" key="4">
    <source>
        <dbReference type="EMBL" id="QCP34030.1"/>
    </source>
</evidence>